<dbReference type="InterPro" id="IPR001387">
    <property type="entry name" value="Cro/C1-type_HTH"/>
</dbReference>
<dbReference type="SMART" id="SM00530">
    <property type="entry name" value="HTH_XRE"/>
    <property type="match status" value="1"/>
</dbReference>
<dbReference type="EMBL" id="FNGY01000003">
    <property type="protein sequence ID" value="SDM22189.1"/>
    <property type="molecule type" value="Genomic_DNA"/>
</dbReference>
<name>A0A1G9RFT4_9SPHI</name>
<proteinExistence type="predicted"/>
<dbReference type="OrthoDB" id="798409at2"/>
<gene>
    <name evidence="2" type="ORF">SAMN05421820_103235</name>
</gene>
<dbReference type="GO" id="GO:0003677">
    <property type="term" value="F:DNA binding"/>
    <property type="evidence" value="ECO:0007669"/>
    <property type="project" value="InterPro"/>
</dbReference>
<dbReference type="Proteomes" id="UP000183200">
    <property type="component" value="Unassembled WGS sequence"/>
</dbReference>
<dbReference type="Pfam" id="PF01381">
    <property type="entry name" value="HTH_3"/>
    <property type="match status" value="1"/>
</dbReference>
<accession>A0A1G9RFT4</accession>
<evidence type="ECO:0000259" key="1">
    <source>
        <dbReference type="PROSITE" id="PS50943"/>
    </source>
</evidence>
<evidence type="ECO:0000313" key="2">
    <source>
        <dbReference type="EMBL" id="SDM22189.1"/>
    </source>
</evidence>
<keyword evidence="3" id="KW-1185">Reference proteome</keyword>
<reference evidence="3" key="1">
    <citation type="submission" date="2016-10" db="EMBL/GenBank/DDBJ databases">
        <authorList>
            <person name="Varghese N."/>
            <person name="Submissions S."/>
        </authorList>
    </citation>
    <scope>NUCLEOTIDE SEQUENCE [LARGE SCALE GENOMIC DNA]</scope>
    <source>
        <strain evidence="3">DSM 19110</strain>
    </source>
</reference>
<organism evidence="2 3">
    <name type="scientific">Pedobacter steynii</name>
    <dbReference type="NCBI Taxonomy" id="430522"/>
    <lineage>
        <taxon>Bacteria</taxon>
        <taxon>Pseudomonadati</taxon>
        <taxon>Bacteroidota</taxon>
        <taxon>Sphingobacteriia</taxon>
        <taxon>Sphingobacteriales</taxon>
        <taxon>Sphingobacteriaceae</taxon>
        <taxon>Pedobacter</taxon>
    </lineage>
</organism>
<dbReference type="AlphaFoldDB" id="A0A1G9RFT4"/>
<feature type="domain" description="HTH cro/C1-type" evidence="1">
    <location>
        <begin position="7"/>
        <end position="61"/>
    </location>
</feature>
<dbReference type="CDD" id="cd00093">
    <property type="entry name" value="HTH_XRE"/>
    <property type="match status" value="1"/>
</dbReference>
<dbReference type="Gene3D" id="1.10.260.40">
    <property type="entry name" value="lambda repressor-like DNA-binding domains"/>
    <property type="match status" value="1"/>
</dbReference>
<dbReference type="PROSITE" id="PS50943">
    <property type="entry name" value="HTH_CROC1"/>
    <property type="match status" value="1"/>
</dbReference>
<dbReference type="SUPFAM" id="SSF47413">
    <property type="entry name" value="lambda repressor-like DNA-binding domains"/>
    <property type="match status" value="1"/>
</dbReference>
<evidence type="ECO:0000313" key="3">
    <source>
        <dbReference type="Proteomes" id="UP000183200"/>
    </source>
</evidence>
<sequence>MPIAAKIRVQRMIKGYSQEYMAFRLNISQNAYSKLERGETELTVRRFYEIIEILEVPMNSLLTEYRSFDL</sequence>
<dbReference type="InterPro" id="IPR010982">
    <property type="entry name" value="Lambda_DNA-bd_dom_sf"/>
</dbReference>
<dbReference type="STRING" id="430522.BFS30_01465"/>
<protein>
    <submittedName>
        <fullName evidence="2">Helix-turn-helix</fullName>
    </submittedName>
</protein>